<dbReference type="Pfam" id="PF10171">
    <property type="entry name" value="Tim29"/>
    <property type="match status" value="1"/>
</dbReference>
<dbReference type="GO" id="GO:0042721">
    <property type="term" value="C:TIM22 mitochondrial import inner membrane insertion complex"/>
    <property type="evidence" value="ECO:0007669"/>
    <property type="project" value="InterPro"/>
</dbReference>
<dbReference type="EMBL" id="KQ414716">
    <property type="protein sequence ID" value="KOC62879.1"/>
    <property type="molecule type" value="Genomic_DNA"/>
</dbReference>
<dbReference type="STRING" id="597456.A0A0L7QWH0"/>
<evidence type="ECO:0000313" key="2">
    <source>
        <dbReference type="Proteomes" id="UP000053825"/>
    </source>
</evidence>
<name>A0A0L7QWH0_9HYME</name>
<dbReference type="OrthoDB" id="5970620at2759"/>
<gene>
    <name evidence="1" type="ORF">WH47_02582</name>
</gene>
<dbReference type="PANTHER" id="PTHR21435">
    <property type="entry name" value="MITOCHONDRIAL IMPORT INNER MEMBRANE TRANSLOCASE SUBUNIT TIM29"/>
    <property type="match status" value="1"/>
</dbReference>
<sequence length="209" mass="24638">MNYGHFTQLQKNKFSLKLGNSINNILKKKNLEEPKELKGSVLERWRIYWKNLCTDYKEALCDSAKHCKKHPIRTSIYVSVLASCVYLHRYNPDESSFKELLLQNTMKIMQVGEAIRNPISEYHVKWLGQCYNEGIVRCMNLGIISLIWLDNYDETCSLYKAVCPYLKIQYATFYERVVDFGFLGKWWIIENKMKDYDVNGTEFANVTNE</sequence>
<evidence type="ECO:0000313" key="1">
    <source>
        <dbReference type="EMBL" id="KOC62879.1"/>
    </source>
</evidence>
<dbReference type="GO" id="GO:0045039">
    <property type="term" value="P:protein insertion into mitochondrial inner membrane"/>
    <property type="evidence" value="ECO:0007669"/>
    <property type="project" value="TreeGrafter"/>
</dbReference>
<accession>A0A0L7QWH0</accession>
<organism evidence="1 2">
    <name type="scientific">Habropoda laboriosa</name>
    <dbReference type="NCBI Taxonomy" id="597456"/>
    <lineage>
        <taxon>Eukaryota</taxon>
        <taxon>Metazoa</taxon>
        <taxon>Ecdysozoa</taxon>
        <taxon>Arthropoda</taxon>
        <taxon>Hexapoda</taxon>
        <taxon>Insecta</taxon>
        <taxon>Pterygota</taxon>
        <taxon>Neoptera</taxon>
        <taxon>Endopterygota</taxon>
        <taxon>Hymenoptera</taxon>
        <taxon>Apocrita</taxon>
        <taxon>Aculeata</taxon>
        <taxon>Apoidea</taxon>
        <taxon>Anthophila</taxon>
        <taxon>Apidae</taxon>
        <taxon>Habropoda</taxon>
    </lineage>
</organism>
<protein>
    <submittedName>
        <fullName evidence="1">Uncharacterized protein C19orf52</fullName>
    </submittedName>
</protein>
<proteinExistence type="predicted"/>
<reference evidence="1 2" key="1">
    <citation type="submission" date="2015-07" db="EMBL/GenBank/DDBJ databases">
        <title>The genome of Habropoda laboriosa.</title>
        <authorList>
            <person name="Pan H."/>
            <person name="Kapheim K."/>
        </authorList>
    </citation>
    <scope>NUCLEOTIDE SEQUENCE [LARGE SCALE GENOMIC DNA]</scope>
    <source>
        <strain evidence="1">0110345459</strain>
    </source>
</reference>
<dbReference type="Proteomes" id="UP000053825">
    <property type="component" value="Unassembled WGS sequence"/>
</dbReference>
<dbReference type="InterPro" id="IPR019322">
    <property type="entry name" value="TIMM29"/>
</dbReference>
<dbReference type="PANTHER" id="PTHR21435:SF1">
    <property type="entry name" value="MITOCHONDRIAL IMPORT INNER MEMBRANE TRANSLOCASE SUBUNIT TIM29"/>
    <property type="match status" value="1"/>
</dbReference>
<dbReference type="AlphaFoldDB" id="A0A0L7QWH0"/>
<keyword evidence="2" id="KW-1185">Reference proteome</keyword>